<feature type="domain" description="Mur ligase N-terminal catalytic" evidence="9">
    <location>
        <begin position="24"/>
        <end position="119"/>
    </location>
</feature>
<feature type="domain" description="Mur ligase C-terminal" evidence="10">
    <location>
        <begin position="333"/>
        <end position="464"/>
    </location>
</feature>
<keyword evidence="4" id="KW-0067">ATP-binding</keyword>
<protein>
    <submittedName>
        <fullName evidence="12">Mur ligase family protein</fullName>
    </submittedName>
</protein>
<evidence type="ECO:0000259" key="10">
    <source>
        <dbReference type="Pfam" id="PF02875"/>
    </source>
</evidence>
<evidence type="ECO:0000313" key="13">
    <source>
        <dbReference type="Proteomes" id="UP001324634"/>
    </source>
</evidence>
<sequence length="481" mass="53240">MDLTNLISQEDLIKRRSQIKKVFFYRICGAGMGPAAVLVKQAGFQVEGADSAFYPPMSTFLETTGIPLHKLDVVTPEFLKQYDLIVVGNSVSGKLDAARMIEKTGVPFTSFPSALGSLVLKEKNVVGIAGTHGKTTTTYFLTQMLESLGQNPGYLVGGIIEGRDPAKLGDKYFVIEADEYDSAYFHKISKFRLYELKNMILTSLEFDHADIFSSVEKIEDEFRAVMPNMKSTLILNQEYPSAMKLHKEYSQNQSQKWFLYGAGSEAGPHNVKTFENGSEFEVKWKGETIPFKSSVVGGHNVLNITSCILYLLSEGFKVADVQKAAEAIGMVKRRQEVRGKYKDMVVIDDFAHHPRAITVTLDAIRARFKGKKIVTIFEPISATARSSIFQNEFRDSLAGSDKVIIAKASIATTALGGQDLDVDKLAKEITAMGKPSQVATNLEELRTAIDKNVDKDGVLLVLSNRTCLGLWESSFVQELRP</sequence>
<dbReference type="GO" id="GO:0051301">
    <property type="term" value="P:cell division"/>
    <property type="evidence" value="ECO:0007669"/>
    <property type="project" value="UniProtKB-KW"/>
</dbReference>
<dbReference type="AlphaFoldDB" id="A0AAX4HNQ3"/>
<evidence type="ECO:0000313" key="12">
    <source>
        <dbReference type="EMBL" id="WPU64934.1"/>
    </source>
</evidence>
<dbReference type="Pfam" id="PF02875">
    <property type="entry name" value="Mur_ligase_C"/>
    <property type="match status" value="1"/>
</dbReference>
<dbReference type="Proteomes" id="UP001324634">
    <property type="component" value="Chromosome"/>
</dbReference>
<dbReference type="Gene3D" id="3.40.1190.10">
    <property type="entry name" value="Mur-like, catalytic domain"/>
    <property type="match status" value="1"/>
</dbReference>
<dbReference type="GO" id="GO:0071555">
    <property type="term" value="P:cell wall organization"/>
    <property type="evidence" value="ECO:0007669"/>
    <property type="project" value="UniProtKB-KW"/>
</dbReference>
<dbReference type="KEGG" id="psti:SOO65_19755"/>
<dbReference type="Pfam" id="PF01225">
    <property type="entry name" value="Mur_ligase"/>
    <property type="match status" value="1"/>
</dbReference>
<feature type="domain" description="Mur ligase central" evidence="11">
    <location>
        <begin position="128"/>
        <end position="309"/>
    </location>
</feature>
<dbReference type="RefSeq" id="WP_321394686.1">
    <property type="nucleotide sequence ID" value="NZ_CP139487.1"/>
</dbReference>
<dbReference type="SUPFAM" id="SSF53244">
    <property type="entry name" value="MurD-like peptide ligases, peptide-binding domain"/>
    <property type="match status" value="1"/>
</dbReference>
<reference evidence="12 13" key="1">
    <citation type="submission" date="2023-11" db="EMBL/GenBank/DDBJ databases">
        <title>Peredibacter starrii A3.12.</title>
        <authorList>
            <person name="Mitchell R.J."/>
        </authorList>
    </citation>
    <scope>NUCLEOTIDE SEQUENCE [LARGE SCALE GENOMIC DNA]</scope>
    <source>
        <strain evidence="12 13">A3.12</strain>
    </source>
</reference>
<dbReference type="SUPFAM" id="SSF51984">
    <property type="entry name" value="MurCD N-terminal domain"/>
    <property type="match status" value="1"/>
</dbReference>
<dbReference type="GO" id="GO:0016881">
    <property type="term" value="F:acid-amino acid ligase activity"/>
    <property type="evidence" value="ECO:0007669"/>
    <property type="project" value="InterPro"/>
</dbReference>
<evidence type="ECO:0000256" key="6">
    <source>
        <dbReference type="ARBA" id="ARBA00022984"/>
    </source>
</evidence>
<evidence type="ECO:0000256" key="5">
    <source>
        <dbReference type="ARBA" id="ARBA00022960"/>
    </source>
</evidence>
<dbReference type="Gene3D" id="3.40.50.720">
    <property type="entry name" value="NAD(P)-binding Rossmann-like Domain"/>
    <property type="match status" value="1"/>
</dbReference>
<evidence type="ECO:0000256" key="3">
    <source>
        <dbReference type="ARBA" id="ARBA00022741"/>
    </source>
</evidence>
<dbReference type="EMBL" id="CP139487">
    <property type="protein sequence ID" value="WPU64934.1"/>
    <property type="molecule type" value="Genomic_DNA"/>
</dbReference>
<evidence type="ECO:0000259" key="11">
    <source>
        <dbReference type="Pfam" id="PF08245"/>
    </source>
</evidence>
<keyword evidence="3" id="KW-0547">Nucleotide-binding</keyword>
<dbReference type="Gene3D" id="3.90.190.20">
    <property type="entry name" value="Mur ligase, C-terminal domain"/>
    <property type="match status" value="1"/>
</dbReference>
<keyword evidence="1 12" id="KW-0436">Ligase</keyword>
<dbReference type="InterPro" id="IPR050061">
    <property type="entry name" value="MurCDEF_pg_biosynth"/>
</dbReference>
<dbReference type="InterPro" id="IPR004101">
    <property type="entry name" value="Mur_ligase_C"/>
</dbReference>
<keyword evidence="7" id="KW-0131">Cell cycle</keyword>
<dbReference type="InterPro" id="IPR036615">
    <property type="entry name" value="Mur_ligase_C_dom_sf"/>
</dbReference>
<organism evidence="12 13">
    <name type="scientific">Peredibacter starrii</name>
    <dbReference type="NCBI Taxonomy" id="28202"/>
    <lineage>
        <taxon>Bacteria</taxon>
        <taxon>Pseudomonadati</taxon>
        <taxon>Bdellovibrionota</taxon>
        <taxon>Bacteriovoracia</taxon>
        <taxon>Bacteriovoracales</taxon>
        <taxon>Bacteriovoracaceae</taxon>
        <taxon>Peredibacter</taxon>
    </lineage>
</organism>
<evidence type="ECO:0000256" key="4">
    <source>
        <dbReference type="ARBA" id="ARBA00022840"/>
    </source>
</evidence>
<dbReference type="InterPro" id="IPR036565">
    <property type="entry name" value="Mur-like_cat_sf"/>
</dbReference>
<keyword evidence="6" id="KW-0573">Peptidoglycan synthesis</keyword>
<keyword evidence="2" id="KW-0132">Cell division</keyword>
<dbReference type="PANTHER" id="PTHR43445">
    <property type="entry name" value="UDP-N-ACETYLMURAMATE--L-ALANINE LIGASE-RELATED"/>
    <property type="match status" value="1"/>
</dbReference>
<evidence type="ECO:0000256" key="2">
    <source>
        <dbReference type="ARBA" id="ARBA00022618"/>
    </source>
</evidence>
<keyword evidence="5" id="KW-0133">Cell shape</keyword>
<dbReference type="GO" id="GO:0005524">
    <property type="term" value="F:ATP binding"/>
    <property type="evidence" value="ECO:0007669"/>
    <property type="project" value="UniProtKB-KW"/>
</dbReference>
<evidence type="ECO:0000259" key="9">
    <source>
        <dbReference type="Pfam" id="PF01225"/>
    </source>
</evidence>
<keyword evidence="13" id="KW-1185">Reference proteome</keyword>
<dbReference type="InterPro" id="IPR000713">
    <property type="entry name" value="Mur_ligase_N"/>
</dbReference>
<dbReference type="GO" id="GO:0009252">
    <property type="term" value="P:peptidoglycan biosynthetic process"/>
    <property type="evidence" value="ECO:0007669"/>
    <property type="project" value="UniProtKB-KW"/>
</dbReference>
<dbReference type="InterPro" id="IPR013221">
    <property type="entry name" value="Mur_ligase_cen"/>
</dbReference>
<keyword evidence="8" id="KW-0961">Cell wall biogenesis/degradation</keyword>
<dbReference type="GO" id="GO:0008360">
    <property type="term" value="P:regulation of cell shape"/>
    <property type="evidence" value="ECO:0007669"/>
    <property type="project" value="UniProtKB-KW"/>
</dbReference>
<evidence type="ECO:0000256" key="7">
    <source>
        <dbReference type="ARBA" id="ARBA00023306"/>
    </source>
</evidence>
<evidence type="ECO:0000256" key="8">
    <source>
        <dbReference type="ARBA" id="ARBA00023316"/>
    </source>
</evidence>
<accession>A0AAX4HNQ3</accession>
<dbReference type="PANTHER" id="PTHR43445:SF5">
    <property type="entry name" value="UDP-N-ACETYLMURAMATE--L-ALANYL-GAMMA-D-GLUTAMYL-MESO-2,6-DIAMINOHEPTANDIOATE LIGASE"/>
    <property type="match status" value="1"/>
</dbReference>
<dbReference type="SUPFAM" id="SSF53623">
    <property type="entry name" value="MurD-like peptide ligases, catalytic domain"/>
    <property type="match status" value="1"/>
</dbReference>
<name>A0AAX4HNQ3_9BACT</name>
<dbReference type="Pfam" id="PF08245">
    <property type="entry name" value="Mur_ligase_M"/>
    <property type="match status" value="1"/>
</dbReference>
<gene>
    <name evidence="12" type="ORF">SOO65_19755</name>
</gene>
<proteinExistence type="predicted"/>
<evidence type="ECO:0000256" key="1">
    <source>
        <dbReference type="ARBA" id="ARBA00022598"/>
    </source>
</evidence>